<dbReference type="AlphaFoldDB" id="A0A0M9VU82"/>
<proteinExistence type="inferred from homology"/>
<dbReference type="STRING" id="150374.A0A0M9VU82"/>
<feature type="transmembrane region" description="Helical" evidence="4">
    <location>
        <begin position="56"/>
        <end position="77"/>
    </location>
</feature>
<dbReference type="PANTHER" id="PTHR12483:SF115">
    <property type="entry name" value="COPPER TRANSPORT PROTEIN"/>
    <property type="match status" value="1"/>
</dbReference>
<evidence type="ECO:0000256" key="1">
    <source>
        <dbReference type="ARBA" id="ARBA00022692"/>
    </source>
</evidence>
<dbReference type="Pfam" id="PF04145">
    <property type="entry name" value="Ctr"/>
    <property type="match status" value="1"/>
</dbReference>
<evidence type="ECO:0000256" key="4">
    <source>
        <dbReference type="RuleBase" id="RU367022"/>
    </source>
</evidence>
<protein>
    <recommendedName>
        <fullName evidence="4">Copper transport protein</fullName>
    </recommendedName>
</protein>
<sequence length="122" mass="14081">MDHSMMDHSSMDHSHHMGMDHGDMGNMCSMNMLFTWDTKNLCIVFRSWHVRSTPSLVLSLLAVVLIGMGYEGIRALSRNYEIALQKRIDALPRQHREGIIQRGHIIKAVLYGIQNFYAFMLM</sequence>
<organism evidence="5 6">
    <name type="scientific">Escovopsis weberi</name>
    <dbReference type="NCBI Taxonomy" id="150374"/>
    <lineage>
        <taxon>Eukaryota</taxon>
        <taxon>Fungi</taxon>
        <taxon>Dikarya</taxon>
        <taxon>Ascomycota</taxon>
        <taxon>Pezizomycotina</taxon>
        <taxon>Sordariomycetes</taxon>
        <taxon>Hypocreomycetidae</taxon>
        <taxon>Hypocreales</taxon>
        <taxon>Hypocreaceae</taxon>
        <taxon>Escovopsis</taxon>
    </lineage>
</organism>
<reference evidence="5 6" key="1">
    <citation type="submission" date="2015-07" db="EMBL/GenBank/DDBJ databases">
        <title>The genome of the fungus Escovopsis weberi, a specialized disease agent of ant agriculture.</title>
        <authorList>
            <person name="de Man T.J."/>
            <person name="Stajich J.E."/>
            <person name="Kubicek C.P."/>
            <person name="Chenthamara K."/>
            <person name="Atanasova L."/>
            <person name="Druzhinina I.S."/>
            <person name="Birnbaum S."/>
            <person name="Barribeau S.M."/>
            <person name="Teiling C."/>
            <person name="Suen G."/>
            <person name="Currie C."/>
            <person name="Gerardo N.M."/>
        </authorList>
    </citation>
    <scope>NUCLEOTIDE SEQUENCE [LARGE SCALE GENOMIC DNA]</scope>
</reference>
<keyword evidence="3 4" id="KW-0472">Membrane</keyword>
<dbReference type="GO" id="GO:0005375">
    <property type="term" value="F:copper ion transmembrane transporter activity"/>
    <property type="evidence" value="ECO:0007669"/>
    <property type="project" value="UniProtKB-UniRule"/>
</dbReference>
<keyword evidence="4" id="KW-0406">Ion transport</keyword>
<dbReference type="Proteomes" id="UP000053831">
    <property type="component" value="Unassembled WGS sequence"/>
</dbReference>
<name>A0A0M9VU82_ESCWE</name>
<gene>
    <name evidence="5" type="ORF">ESCO_000879</name>
</gene>
<keyword evidence="4" id="KW-0186">Copper</keyword>
<keyword evidence="1 4" id="KW-0812">Transmembrane</keyword>
<keyword evidence="4" id="KW-0813">Transport</keyword>
<accession>A0A0M9VU82</accession>
<dbReference type="GO" id="GO:0016020">
    <property type="term" value="C:membrane"/>
    <property type="evidence" value="ECO:0007669"/>
    <property type="project" value="UniProtKB-SubCell"/>
</dbReference>
<keyword evidence="4" id="KW-0187">Copper transport</keyword>
<keyword evidence="6" id="KW-1185">Reference proteome</keyword>
<keyword evidence="2 4" id="KW-1133">Transmembrane helix</keyword>
<evidence type="ECO:0000256" key="2">
    <source>
        <dbReference type="ARBA" id="ARBA00022989"/>
    </source>
</evidence>
<evidence type="ECO:0000313" key="5">
    <source>
        <dbReference type="EMBL" id="KOS19599.1"/>
    </source>
</evidence>
<evidence type="ECO:0000256" key="3">
    <source>
        <dbReference type="ARBA" id="ARBA00023136"/>
    </source>
</evidence>
<dbReference type="PANTHER" id="PTHR12483">
    <property type="entry name" value="SOLUTE CARRIER FAMILY 31 COPPER TRANSPORTERS"/>
    <property type="match status" value="1"/>
</dbReference>
<dbReference type="OrthoDB" id="161814at2759"/>
<evidence type="ECO:0000313" key="6">
    <source>
        <dbReference type="Proteomes" id="UP000053831"/>
    </source>
</evidence>
<dbReference type="EMBL" id="LGSR01000020">
    <property type="protein sequence ID" value="KOS19599.1"/>
    <property type="molecule type" value="Genomic_DNA"/>
</dbReference>
<dbReference type="InterPro" id="IPR007274">
    <property type="entry name" value="Cop_transporter"/>
</dbReference>
<comment type="subcellular location">
    <subcellularLocation>
        <location evidence="4">Membrane</location>
        <topology evidence="4">Multi-pass membrane protein</topology>
    </subcellularLocation>
</comment>
<comment type="caution">
    <text evidence="5">The sequence shown here is derived from an EMBL/GenBank/DDBJ whole genome shotgun (WGS) entry which is preliminary data.</text>
</comment>
<comment type="similarity">
    <text evidence="4">Belongs to the copper transporter (Ctr) (TC 1.A.56) family. SLC31A subfamily.</text>
</comment>